<reference evidence="2" key="1">
    <citation type="journal article" date="2020" name="Cell">
        <title>Large-Scale Comparative Analyses of Tick Genomes Elucidate Their Genetic Diversity and Vector Capacities.</title>
        <authorList>
            <consortium name="Tick Genome and Microbiome Consortium (TIGMIC)"/>
            <person name="Jia N."/>
            <person name="Wang J."/>
            <person name="Shi W."/>
            <person name="Du L."/>
            <person name="Sun Y."/>
            <person name="Zhan W."/>
            <person name="Jiang J.F."/>
            <person name="Wang Q."/>
            <person name="Zhang B."/>
            <person name="Ji P."/>
            <person name="Bell-Sakyi L."/>
            <person name="Cui X.M."/>
            <person name="Yuan T.T."/>
            <person name="Jiang B.G."/>
            <person name="Yang W.F."/>
            <person name="Lam T.T."/>
            <person name="Chang Q.C."/>
            <person name="Ding S.J."/>
            <person name="Wang X.J."/>
            <person name="Zhu J.G."/>
            <person name="Ruan X.D."/>
            <person name="Zhao L."/>
            <person name="Wei J.T."/>
            <person name="Ye R.Z."/>
            <person name="Que T.C."/>
            <person name="Du C.H."/>
            <person name="Zhou Y.H."/>
            <person name="Cheng J.X."/>
            <person name="Dai P.F."/>
            <person name="Guo W.B."/>
            <person name="Han X.H."/>
            <person name="Huang E.J."/>
            <person name="Li L.F."/>
            <person name="Wei W."/>
            <person name="Gao Y.C."/>
            <person name="Liu J.Z."/>
            <person name="Shao H.Z."/>
            <person name="Wang X."/>
            <person name="Wang C.C."/>
            <person name="Yang T.C."/>
            <person name="Huo Q.B."/>
            <person name="Li W."/>
            <person name="Chen H.Y."/>
            <person name="Chen S.E."/>
            <person name="Zhou L.G."/>
            <person name="Ni X.B."/>
            <person name="Tian J.H."/>
            <person name="Sheng Y."/>
            <person name="Liu T."/>
            <person name="Pan Y.S."/>
            <person name="Xia L.Y."/>
            <person name="Li J."/>
            <person name="Zhao F."/>
            <person name="Cao W.C."/>
        </authorList>
    </citation>
    <scope>NUCLEOTIDE SEQUENCE</scope>
    <source>
        <strain evidence="2">Rsan-2018</strain>
    </source>
</reference>
<evidence type="ECO:0000256" key="1">
    <source>
        <dbReference type="SAM" id="MobiDB-lite"/>
    </source>
</evidence>
<name>A0A9D4PDX0_RHISA</name>
<sequence length="169" mass="18585">MVQQLHLRDTLYRVAVYPAPHDDTCKGVIRGIDLDLNDSELREVIFTIRKPSVLEEKSIKNTPVTFVRTPTQRGAGSVGSKLHPRTINVSPTPLSGVDRTPPPTRTASHHLDHLRGIQEKPLRHTSSETSQRPPQPLQLQGTLLLPPSRADMGGSSPREATVATEPTTN</sequence>
<protein>
    <submittedName>
        <fullName evidence="2">Uncharacterized protein</fullName>
    </submittedName>
</protein>
<feature type="region of interest" description="Disordered" evidence="1">
    <location>
        <begin position="70"/>
        <end position="169"/>
    </location>
</feature>
<dbReference type="Proteomes" id="UP000821837">
    <property type="component" value="Unassembled WGS sequence"/>
</dbReference>
<accession>A0A9D4PDX0</accession>
<feature type="compositionally biased region" description="Basic and acidic residues" evidence="1">
    <location>
        <begin position="109"/>
        <end position="126"/>
    </location>
</feature>
<dbReference type="AlphaFoldDB" id="A0A9D4PDX0"/>
<comment type="caution">
    <text evidence="2">The sequence shown here is derived from an EMBL/GenBank/DDBJ whole genome shotgun (WGS) entry which is preliminary data.</text>
</comment>
<feature type="compositionally biased region" description="Low complexity" evidence="1">
    <location>
        <begin position="137"/>
        <end position="147"/>
    </location>
</feature>
<dbReference type="EMBL" id="JABSTV010001255">
    <property type="protein sequence ID" value="KAH7936327.1"/>
    <property type="molecule type" value="Genomic_DNA"/>
</dbReference>
<evidence type="ECO:0000313" key="2">
    <source>
        <dbReference type="EMBL" id="KAH7936327.1"/>
    </source>
</evidence>
<keyword evidence="3" id="KW-1185">Reference proteome</keyword>
<organism evidence="2 3">
    <name type="scientific">Rhipicephalus sanguineus</name>
    <name type="common">Brown dog tick</name>
    <name type="synonym">Ixodes sanguineus</name>
    <dbReference type="NCBI Taxonomy" id="34632"/>
    <lineage>
        <taxon>Eukaryota</taxon>
        <taxon>Metazoa</taxon>
        <taxon>Ecdysozoa</taxon>
        <taxon>Arthropoda</taxon>
        <taxon>Chelicerata</taxon>
        <taxon>Arachnida</taxon>
        <taxon>Acari</taxon>
        <taxon>Parasitiformes</taxon>
        <taxon>Ixodida</taxon>
        <taxon>Ixodoidea</taxon>
        <taxon>Ixodidae</taxon>
        <taxon>Rhipicephalinae</taxon>
        <taxon>Rhipicephalus</taxon>
        <taxon>Rhipicephalus</taxon>
    </lineage>
</organism>
<reference evidence="2" key="2">
    <citation type="submission" date="2021-09" db="EMBL/GenBank/DDBJ databases">
        <authorList>
            <person name="Jia N."/>
            <person name="Wang J."/>
            <person name="Shi W."/>
            <person name="Du L."/>
            <person name="Sun Y."/>
            <person name="Zhan W."/>
            <person name="Jiang J."/>
            <person name="Wang Q."/>
            <person name="Zhang B."/>
            <person name="Ji P."/>
            <person name="Sakyi L.B."/>
            <person name="Cui X."/>
            <person name="Yuan T."/>
            <person name="Jiang B."/>
            <person name="Yang W."/>
            <person name="Lam T.T.-Y."/>
            <person name="Chang Q."/>
            <person name="Ding S."/>
            <person name="Wang X."/>
            <person name="Zhu J."/>
            <person name="Ruan X."/>
            <person name="Zhao L."/>
            <person name="Wei J."/>
            <person name="Que T."/>
            <person name="Du C."/>
            <person name="Cheng J."/>
            <person name="Dai P."/>
            <person name="Han X."/>
            <person name="Huang E."/>
            <person name="Gao Y."/>
            <person name="Liu J."/>
            <person name="Shao H."/>
            <person name="Ye R."/>
            <person name="Li L."/>
            <person name="Wei W."/>
            <person name="Wang X."/>
            <person name="Wang C."/>
            <person name="Huo Q."/>
            <person name="Li W."/>
            <person name="Guo W."/>
            <person name="Chen H."/>
            <person name="Chen S."/>
            <person name="Zhou L."/>
            <person name="Zhou L."/>
            <person name="Ni X."/>
            <person name="Tian J."/>
            <person name="Zhou Y."/>
            <person name="Sheng Y."/>
            <person name="Liu T."/>
            <person name="Pan Y."/>
            <person name="Xia L."/>
            <person name="Li J."/>
            <person name="Zhao F."/>
            <person name="Cao W."/>
        </authorList>
    </citation>
    <scope>NUCLEOTIDE SEQUENCE</scope>
    <source>
        <strain evidence="2">Rsan-2018</strain>
        <tissue evidence="2">Larvae</tissue>
    </source>
</reference>
<proteinExistence type="predicted"/>
<evidence type="ECO:0000313" key="3">
    <source>
        <dbReference type="Proteomes" id="UP000821837"/>
    </source>
</evidence>
<gene>
    <name evidence="2" type="ORF">HPB52_021426</name>
</gene>